<evidence type="ECO:0000256" key="2">
    <source>
        <dbReference type="ARBA" id="ARBA00004370"/>
    </source>
</evidence>
<keyword evidence="8" id="KW-0408">Iron</keyword>
<dbReference type="GO" id="GO:0009055">
    <property type="term" value="F:electron transfer activity"/>
    <property type="evidence" value="ECO:0007669"/>
    <property type="project" value="InterPro"/>
</dbReference>
<dbReference type="GO" id="GO:0006099">
    <property type="term" value="P:tricarboxylic acid cycle"/>
    <property type="evidence" value="ECO:0007669"/>
    <property type="project" value="InterPro"/>
</dbReference>
<comment type="caution">
    <text evidence="11">The sequence shown here is derived from an EMBL/GenBank/DDBJ whole genome shotgun (WGS) entry which is preliminary data.</text>
</comment>
<comment type="similarity">
    <text evidence="3">Belongs to the cytochrome b560 family.</text>
</comment>
<feature type="transmembrane region" description="Helical" evidence="10">
    <location>
        <begin position="6"/>
        <end position="28"/>
    </location>
</feature>
<dbReference type="InterPro" id="IPR039023">
    <property type="entry name" value="SdhC_prok"/>
</dbReference>
<name>A0A2P8DTS6_9ACTN</name>
<evidence type="ECO:0000256" key="4">
    <source>
        <dbReference type="ARBA" id="ARBA00022617"/>
    </source>
</evidence>
<keyword evidence="12" id="KW-1185">Reference proteome</keyword>
<keyword evidence="7 10" id="KW-1133">Transmembrane helix</keyword>
<dbReference type="InterPro" id="IPR034804">
    <property type="entry name" value="SQR/QFR_C/D"/>
</dbReference>
<accession>A0A2P8DTS6</accession>
<feature type="transmembrane region" description="Helical" evidence="10">
    <location>
        <begin position="142"/>
        <end position="166"/>
    </location>
</feature>
<dbReference type="OrthoDB" id="276905at2"/>
<reference evidence="11 12" key="1">
    <citation type="submission" date="2018-03" db="EMBL/GenBank/DDBJ databases">
        <title>Genomic Encyclopedia of Archaeal and Bacterial Type Strains, Phase II (KMG-II): from individual species to whole genera.</title>
        <authorList>
            <person name="Goeker M."/>
        </authorList>
    </citation>
    <scope>NUCLEOTIDE SEQUENCE [LARGE SCALE GENOMIC DNA]</scope>
    <source>
        <strain evidence="11 12">DSM 45312</strain>
    </source>
</reference>
<evidence type="ECO:0000256" key="6">
    <source>
        <dbReference type="ARBA" id="ARBA00022723"/>
    </source>
</evidence>
<keyword evidence="6" id="KW-0479">Metal-binding</keyword>
<keyword evidence="4" id="KW-0349">Heme</keyword>
<evidence type="ECO:0000313" key="11">
    <source>
        <dbReference type="EMBL" id="PSL00626.1"/>
    </source>
</evidence>
<keyword evidence="9 10" id="KW-0472">Membrane</keyword>
<dbReference type="InterPro" id="IPR000701">
    <property type="entry name" value="SuccDH_FuR_B_TM-su"/>
</dbReference>
<dbReference type="AlphaFoldDB" id="A0A2P8DTS6"/>
<dbReference type="GO" id="GO:0016020">
    <property type="term" value="C:membrane"/>
    <property type="evidence" value="ECO:0007669"/>
    <property type="project" value="UniProtKB-SubCell"/>
</dbReference>
<feature type="transmembrane region" description="Helical" evidence="10">
    <location>
        <begin position="100"/>
        <end position="121"/>
    </location>
</feature>
<dbReference type="NCBIfam" id="TIGR02970">
    <property type="entry name" value="succ_dehyd_cytB"/>
    <property type="match status" value="1"/>
</dbReference>
<evidence type="ECO:0000256" key="8">
    <source>
        <dbReference type="ARBA" id="ARBA00023004"/>
    </source>
</evidence>
<sequence>MTAVQFAFLAGLTVVSAAIVAFTALVLLSARRIDGGPHLLAVLRARLGRSPYDLAEGNRWAFYVHRITGFAVFAFLALHLLDVGLYALSPALFDEVHALYSTPLMRVFECGLLFALLFHALNGLRLLVIDLADVGARAAGRLLDGVGVLTFAGTAAGSAVILWPVFAP</sequence>
<dbReference type="SUPFAM" id="SSF81343">
    <property type="entry name" value="Fumarate reductase respiratory complex transmembrane subunits"/>
    <property type="match status" value="1"/>
</dbReference>
<dbReference type="PANTHER" id="PTHR41910:SF1">
    <property type="entry name" value="SUCCINATE DEHYDROGENASE HYDROPHOBIC MEMBRANE ANCHOR SUBUNIT"/>
    <property type="match status" value="1"/>
</dbReference>
<evidence type="ECO:0000256" key="10">
    <source>
        <dbReference type="SAM" id="Phobius"/>
    </source>
</evidence>
<dbReference type="GO" id="GO:0046872">
    <property type="term" value="F:metal ion binding"/>
    <property type="evidence" value="ECO:0007669"/>
    <property type="project" value="UniProtKB-KW"/>
</dbReference>
<dbReference type="PANTHER" id="PTHR41910">
    <property type="entry name" value="SUCCINATE DEHYDROGENASE 2 MEMBRANE SUBUNIT SDHC"/>
    <property type="match status" value="1"/>
</dbReference>
<comment type="subcellular location">
    <subcellularLocation>
        <location evidence="2">Membrane</location>
    </subcellularLocation>
</comment>
<evidence type="ECO:0000256" key="7">
    <source>
        <dbReference type="ARBA" id="ARBA00022989"/>
    </source>
</evidence>
<evidence type="ECO:0000256" key="5">
    <source>
        <dbReference type="ARBA" id="ARBA00022692"/>
    </source>
</evidence>
<keyword evidence="5 10" id="KW-0812">Transmembrane</keyword>
<dbReference type="EMBL" id="PYGA01000001">
    <property type="protein sequence ID" value="PSL00626.1"/>
    <property type="molecule type" value="Genomic_DNA"/>
</dbReference>
<comment type="cofactor">
    <cofactor evidence="1">
        <name>heme</name>
        <dbReference type="ChEBI" id="CHEBI:30413"/>
    </cofactor>
</comment>
<dbReference type="RefSeq" id="WP_106580828.1">
    <property type="nucleotide sequence ID" value="NZ_PYGA01000001.1"/>
</dbReference>
<evidence type="ECO:0000256" key="3">
    <source>
        <dbReference type="ARBA" id="ARBA00007244"/>
    </source>
</evidence>
<feature type="transmembrane region" description="Helical" evidence="10">
    <location>
        <begin position="67"/>
        <end position="88"/>
    </location>
</feature>
<evidence type="ECO:0000256" key="9">
    <source>
        <dbReference type="ARBA" id="ARBA00023136"/>
    </source>
</evidence>
<gene>
    <name evidence="11" type="ORF">CLV63_101100</name>
</gene>
<dbReference type="Proteomes" id="UP000240542">
    <property type="component" value="Unassembled WGS sequence"/>
</dbReference>
<proteinExistence type="inferred from homology"/>
<organism evidence="11 12">
    <name type="scientific">Murinocardiopsis flavida</name>
    <dbReference type="NCBI Taxonomy" id="645275"/>
    <lineage>
        <taxon>Bacteria</taxon>
        <taxon>Bacillati</taxon>
        <taxon>Actinomycetota</taxon>
        <taxon>Actinomycetes</taxon>
        <taxon>Streptosporangiales</taxon>
        <taxon>Nocardiopsidaceae</taxon>
        <taxon>Murinocardiopsis</taxon>
    </lineage>
</organism>
<dbReference type="Gene3D" id="1.20.1300.10">
    <property type="entry name" value="Fumarate reductase/succinate dehydrogenase, transmembrane subunit"/>
    <property type="match status" value="1"/>
</dbReference>
<evidence type="ECO:0000256" key="1">
    <source>
        <dbReference type="ARBA" id="ARBA00001971"/>
    </source>
</evidence>
<protein>
    <submittedName>
        <fullName evidence="11">Succinate dehydrogenase / fumarate reductase cytochrome b subunit</fullName>
    </submittedName>
</protein>
<dbReference type="Pfam" id="PF01127">
    <property type="entry name" value="Sdh_cyt"/>
    <property type="match status" value="1"/>
</dbReference>
<dbReference type="InterPro" id="IPR014314">
    <property type="entry name" value="Succ_DH_cytb556"/>
</dbReference>
<evidence type="ECO:0000313" key="12">
    <source>
        <dbReference type="Proteomes" id="UP000240542"/>
    </source>
</evidence>